<sequence>MKRIISGTIVFIIISFAVQALSHFVINTEHYAQVPHMRPDDEVIFPLGFLTMILQGGVLTYMYPFFCKESPSWKNGLTYGFLMSLLFVSYPAFTEAGKYKVPDIVSWIAVEGTVGLIQFCLFGILLGTMHSRFRLHSPVS</sequence>
<dbReference type="AlphaFoldDB" id="A0A2T0MII6"/>
<feature type="transmembrane region" description="Helical" evidence="1">
    <location>
        <begin position="105"/>
        <end position="126"/>
    </location>
</feature>
<keyword evidence="1" id="KW-1133">Transmembrane helix</keyword>
<reference evidence="2 3" key="1">
    <citation type="submission" date="2018-03" db="EMBL/GenBank/DDBJ databases">
        <title>Genomic Encyclopedia of Archaeal and Bacterial Type Strains, Phase II (KMG-II): from individual species to whole genera.</title>
        <authorList>
            <person name="Goeker M."/>
        </authorList>
    </citation>
    <scope>NUCLEOTIDE SEQUENCE [LARGE SCALE GENOMIC DNA]</scope>
    <source>
        <strain evidence="2 3">DSM 25027</strain>
    </source>
</reference>
<evidence type="ECO:0000313" key="2">
    <source>
        <dbReference type="EMBL" id="PRX57398.1"/>
    </source>
</evidence>
<gene>
    <name evidence="2" type="ORF">CLV81_1402</name>
</gene>
<dbReference type="Proteomes" id="UP000237640">
    <property type="component" value="Unassembled WGS sequence"/>
</dbReference>
<organism evidence="2 3">
    <name type="scientific">Flagellimonas meridianipacifica</name>
    <dbReference type="NCBI Taxonomy" id="1080225"/>
    <lineage>
        <taxon>Bacteria</taxon>
        <taxon>Pseudomonadati</taxon>
        <taxon>Bacteroidota</taxon>
        <taxon>Flavobacteriia</taxon>
        <taxon>Flavobacteriales</taxon>
        <taxon>Flavobacteriaceae</taxon>
        <taxon>Flagellimonas</taxon>
    </lineage>
</organism>
<feature type="transmembrane region" description="Helical" evidence="1">
    <location>
        <begin position="76"/>
        <end position="93"/>
    </location>
</feature>
<dbReference type="OrthoDB" id="329869at2"/>
<keyword evidence="1" id="KW-0472">Membrane</keyword>
<evidence type="ECO:0000256" key="1">
    <source>
        <dbReference type="SAM" id="Phobius"/>
    </source>
</evidence>
<proteinExistence type="predicted"/>
<keyword evidence="1" id="KW-0812">Transmembrane</keyword>
<accession>A0A2T0MII6</accession>
<dbReference type="EMBL" id="PVYX01000001">
    <property type="protein sequence ID" value="PRX57398.1"/>
    <property type="molecule type" value="Genomic_DNA"/>
</dbReference>
<dbReference type="RefSeq" id="WP_106144295.1">
    <property type="nucleotide sequence ID" value="NZ_PVYX01000001.1"/>
</dbReference>
<name>A0A2T0MII6_9FLAO</name>
<comment type="caution">
    <text evidence="2">The sequence shown here is derived from an EMBL/GenBank/DDBJ whole genome shotgun (WGS) entry which is preliminary data.</text>
</comment>
<evidence type="ECO:0000313" key="3">
    <source>
        <dbReference type="Proteomes" id="UP000237640"/>
    </source>
</evidence>
<protein>
    <submittedName>
        <fullName evidence="2">Uncharacterized protein</fullName>
    </submittedName>
</protein>
<keyword evidence="3" id="KW-1185">Reference proteome</keyword>
<feature type="transmembrane region" description="Helical" evidence="1">
    <location>
        <begin position="44"/>
        <end position="64"/>
    </location>
</feature>